<dbReference type="FunFam" id="2.60.40.10:FF:000107">
    <property type="entry name" value="Myosin, light chain kinase a"/>
    <property type="match status" value="1"/>
</dbReference>
<dbReference type="InterPro" id="IPR003599">
    <property type="entry name" value="Ig_sub"/>
</dbReference>
<dbReference type="InterPro" id="IPR007110">
    <property type="entry name" value="Ig-like_dom"/>
</dbReference>
<dbReference type="GO" id="GO:0007156">
    <property type="term" value="P:homophilic cell adhesion via plasma membrane adhesion molecules"/>
    <property type="evidence" value="ECO:0007669"/>
    <property type="project" value="TreeGrafter"/>
</dbReference>
<gene>
    <name evidence="4" type="primary">HSPG2_3</name>
    <name evidence="4" type="ORF">g.8993</name>
</gene>
<dbReference type="GO" id="GO:0005886">
    <property type="term" value="C:plasma membrane"/>
    <property type="evidence" value="ECO:0007669"/>
    <property type="project" value="TreeGrafter"/>
</dbReference>
<evidence type="ECO:0000256" key="2">
    <source>
        <dbReference type="SAM" id="SignalP"/>
    </source>
</evidence>
<dbReference type="InterPro" id="IPR050958">
    <property type="entry name" value="Cell_Adh-Cytoskel_Orgn"/>
</dbReference>
<organism evidence="4">
    <name type="scientific">Aceria tosichella</name>
    <name type="common">wheat curl mite</name>
    <dbReference type="NCBI Taxonomy" id="561515"/>
    <lineage>
        <taxon>Eukaryota</taxon>
        <taxon>Metazoa</taxon>
        <taxon>Ecdysozoa</taxon>
        <taxon>Arthropoda</taxon>
        <taxon>Chelicerata</taxon>
        <taxon>Arachnida</taxon>
        <taxon>Acari</taxon>
        <taxon>Acariformes</taxon>
        <taxon>Trombidiformes</taxon>
        <taxon>Prostigmata</taxon>
        <taxon>Eupodina</taxon>
        <taxon>Eriophyoidea</taxon>
        <taxon>Eriophyidae</taxon>
        <taxon>Eriophyinae</taxon>
        <taxon>Aceriini</taxon>
        <taxon>Aceria</taxon>
    </lineage>
</organism>
<dbReference type="Pfam" id="PF07679">
    <property type="entry name" value="I-set"/>
    <property type="match status" value="1"/>
</dbReference>
<proteinExistence type="predicted"/>
<feature type="domain" description="Ig-like" evidence="3">
    <location>
        <begin position="147"/>
        <end position="215"/>
    </location>
</feature>
<reference evidence="4" key="1">
    <citation type="submission" date="2018-10" db="EMBL/GenBank/DDBJ databases">
        <title>Transcriptome assembly of Aceria tosichella (Wheat curl mite) Type 2.</title>
        <authorList>
            <person name="Scully E.D."/>
            <person name="Geib S.M."/>
            <person name="Palmer N.A."/>
            <person name="Gupta A.K."/>
            <person name="Sarath G."/>
            <person name="Tatineni S."/>
        </authorList>
    </citation>
    <scope>NUCLEOTIDE SEQUENCE</scope>
    <source>
        <strain evidence="4">LincolnNE</strain>
    </source>
</reference>
<dbReference type="PANTHER" id="PTHR45080">
    <property type="entry name" value="CONTACTIN 5"/>
    <property type="match status" value="1"/>
</dbReference>
<protein>
    <submittedName>
        <fullName evidence="4">Basement membrane-specific heparan sulfate proteoglycan core protein</fullName>
    </submittedName>
</protein>
<dbReference type="AlphaFoldDB" id="A0A6G1SQH8"/>
<name>A0A6G1SQH8_9ACAR</name>
<dbReference type="InterPro" id="IPR036179">
    <property type="entry name" value="Ig-like_dom_sf"/>
</dbReference>
<dbReference type="PROSITE" id="PS51257">
    <property type="entry name" value="PROKAR_LIPOPROTEIN"/>
    <property type="match status" value="1"/>
</dbReference>
<feature type="domain" description="Ig-like" evidence="3">
    <location>
        <begin position="35"/>
        <end position="123"/>
    </location>
</feature>
<evidence type="ECO:0000259" key="3">
    <source>
        <dbReference type="PROSITE" id="PS50835"/>
    </source>
</evidence>
<dbReference type="SMART" id="SM00409">
    <property type="entry name" value="IG"/>
    <property type="match status" value="2"/>
</dbReference>
<dbReference type="Gene3D" id="2.60.40.10">
    <property type="entry name" value="Immunoglobulins"/>
    <property type="match status" value="2"/>
</dbReference>
<feature type="chain" id="PRO_5026092387" evidence="2">
    <location>
        <begin position="25"/>
        <end position="219"/>
    </location>
</feature>
<evidence type="ECO:0000313" key="4">
    <source>
        <dbReference type="EMBL" id="MDE52437.1"/>
    </source>
</evidence>
<dbReference type="GO" id="GO:0008046">
    <property type="term" value="F:axon guidance receptor activity"/>
    <property type="evidence" value="ECO:0007669"/>
    <property type="project" value="TreeGrafter"/>
</dbReference>
<dbReference type="GO" id="GO:0030424">
    <property type="term" value="C:axon"/>
    <property type="evidence" value="ECO:0007669"/>
    <property type="project" value="TreeGrafter"/>
</dbReference>
<dbReference type="GO" id="GO:0043025">
    <property type="term" value="C:neuronal cell body"/>
    <property type="evidence" value="ECO:0007669"/>
    <property type="project" value="TreeGrafter"/>
</dbReference>
<sequence>MSKLCQFTIIVAILACFLLEFCLATEVNITVSRTPKIVGFVDKLNHPEGTNATLVCSIGSGELDGLTYEWLKDDKRLVSSARYHISIAPENFNSILRVIDLKPDDSGTYSCVARNAFGKDRISIKLQVKVQLKWVVEPKGNLQVKVGKPLHVPCVADGQPAPRTTWTRLLGDSTPARMLGYELRFNAVSQEDSGLYECRATNGAEEDLLARVNLTVLGK</sequence>
<evidence type="ECO:0000256" key="1">
    <source>
        <dbReference type="ARBA" id="ARBA00023319"/>
    </source>
</evidence>
<dbReference type="EMBL" id="GGYP01007666">
    <property type="protein sequence ID" value="MDE52437.1"/>
    <property type="molecule type" value="Transcribed_RNA"/>
</dbReference>
<keyword evidence="2" id="KW-0732">Signal</keyword>
<dbReference type="Pfam" id="PF13927">
    <property type="entry name" value="Ig_3"/>
    <property type="match status" value="1"/>
</dbReference>
<dbReference type="SMART" id="SM00408">
    <property type="entry name" value="IGc2"/>
    <property type="match status" value="2"/>
</dbReference>
<accession>A0A6G1SQH8</accession>
<dbReference type="InterPro" id="IPR013098">
    <property type="entry name" value="Ig_I-set"/>
</dbReference>
<dbReference type="GO" id="GO:0050808">
    <property type="term" value="P:synapse organization"/>
    <property type="evidence" value="ECO:0007669"/>
    <property type="project" value="TreeGrafter"/>
</dbReference>
<dbReference type="PROSITE" id="PS50835">
    <property type="entry name" value="IG_LIKE"/>
    <property type="match status" value="2"/>
</dbReference>
<dbReference type="CDD" id="cd00096">
    <property type="entry name" value="Ig"/>
    <property type="match status" value="1"/>
</dbReference>
<keyword evidence="1" id="KW-0393">Immunoglobulin domain</keyword>
<dbReference type="SUPFAM" id="SSF48726">
    <property type="entry name" value="Immunoglobulin"/>
    <property type="match status" value="2"/>
</dbReference>
<dbReference type="InterPro" id="IPR003598">
    <property type="entry name" value="Ig_sub2"/>
</dbReference>
<feature type="signal peptide" evidence="2">
    <location>
        <begin position="1"/>
        <end position="24"/>
    </location>
</feature>
<dbReference type="InterPro" id="IPR013783">
    <property type="entry name" value="Ig-like_fold"/>
</dbReference>
<dbReference type="PANTHER" id="PTHR45080:SF29">
    <property type="entry name" value="NEURAL CELL ADHESION MOLECULE 1-LIKE ISOFORM X1"/>
    <property type="match status" value="1"/>
</dbReference>